<evidence type="ECO:0000313" key="3">
    <source>
        <dbReference type="Proteomes" id="UP000636800"/>
    </source>
</evidence>
<protein>
    <submittedName>
        <fullName evidence="2">Uncharacterized protein</fullName>
    </submittedName>
</protein>
<dbReference type="AlphaFoldDB" id="A0A835R3F7"/>
<organism evidence="2 3">
    <name type="scientific">Vanilla planifolia</name>
    <name type="common">Vanilla</name>
    <dbReference type="NCBI Taxonomy" id="51239"/>
    <lineage>
        <taxon>Eukaryota</taxon>
        <taxon>Viridiplantae</taxon>
        <taxon>Streptophyta</taxon>
        <taxon>Embryophyta</taxon>
        <taxon>Tracheophyta</taxon>
        <taxon>Spermatophyta</taxon>
        <taxon>Magnoliopsida</taxon>
        <taxon>Liliopsida</taxon>
        <taxon>Asparagales</taxon>
        <taxon>Orchidaceae</taxon>
        <taxon>Vanilloideae</taxon>
        <taxon>Vanilleae</taxon>
        <taxon>Vanilla</taxon>
    </lineage>
</organism>
<evidence type="ECO:0000313" key="2">
    <source>
        <dbReference type="EMBL" id="KAG0479238.1"/>
    </source>
</evidence>
<proteinExistence type="predicted"/>
<keyword evidence="3" id="KW-1185">Reference proteome</keyword>
<dbReference type="OrthoDB" id="1880850at2759"/>
<name>A0A835R3F7_VANPL</name>
<gene>
    <name evidence="2" type="ORF">HPP92_010096</name>
</gene>
<feature type="region of interest" description="Disordered" evidence="1">
    <location>
        <begin position="1"/>
        <end position="47"/>
    </location>
</feature>
<sequence length="74" mass="8092">MGDRGELVASDENGGDGGKVNEVGVEGKVGTGEEEEPERDVGVGVSFRMRRRSEEGRGRGRSEVLERRIEMPFL</sequence>
<accession>A0A835R3F7</accession>
<reference evidence="2 3" key="1">
    <citation type="journal article" date="2020" name="Nat. Food">
        <title>A phased Vanilla planifolia genome enables genetic improvement of flavour and production.</title>
        <authorList>
            <person name="Hasing T."/>
            <person name="Tang H."/>
            <person name="Brym M."/>
            <person name="Khazi F."/>
            <person name="Huang T."/>
            <person name="Chambers A.H."/>
        </authorList>
    </citation>
    <scope>NUCLEOTIDE SEQUENCE [LARGE SCALE GENOMIC DNA]</scope>
    <source>
        <tissue evidence="2">Leaf</tissue>
    </source>
</reference>
<evidence type="ECO:0000256" key="1">
    <source>
        <dbReference type="SAM" id="MobiDB-lite"/>
    </source>
</evidence>
<comment type="caution">
    <text evidence="2">The sequence shown here is derived from an EMBL/GenBank/DDBJ whole genome shotgun (WGS) entry which is preliminary data.</text>
</comment>
<dbReference type="Proteomes" id="UP000636800">
    <property type="component" value="Chromosome 5"/>
</dbReference>
<dbReference type="EMBL" id="JADCNL010000005">
    <property type="protein sequence ID" value="KAG0479238.1"/>
    <property type="molecule type" value="Genomic_DNA"/>
</dbReference>